<dbReference type="Pfam" id="PF11306">
    <property type="entry name" value="DUF3108"/>
    <property type="match status" value="1"/>
</dbReference>
<sequence>MRLLSDAAGAASSTGTHKGGRFVPTGFDLDHRSGSRRQKVKLDIADDGAVKTMSVDPPAVLDSNQTPIEPKHLIAIVDPLSAFLMAAGKVEGSTQAGLCDRALSILDGLSRYDVKLEQQGTGTIVQKGFAGNTTVCRVVFKPVAGQIGETGRGRSASPDSDRILVTFGRVSTMDLYVPVSVQAQTQFGRASVALTEISVDPARSAASR</sequence>
<dbReference type="Proteomes" id="UP000030377">
    <property type="component" value="Unassembled WGS sequence"/>
</dbReference>
<dbReference type="RefSeq" id="WP_041953454.1">
    <property type="nucleotide sequence ID" value="NZ_JRPN01000001.1"/>
</dbReference>
<feature type="compositionally biased region" description="Low complexity" evidence="1">
    <location>
        <begin position="7"/>
        <end position="16"/>
    </location>
</feature>
<organism evidence="2 3">
    <name type="scientific">Bradyrhizobium japonicum</name>
    <dbReference type="NCBI Taxonomy" id="375"/>
    <lineage>
        <taxon>Bacteria</taxon>
        <taxon>Pseudomonadati</taxon>
        <taxon>Pseudomonadota</taxon>
        <taxon>Alphaproteobacteria</taxon>
        <taxon>Hyphomicrobiales</taxon>
        <taxon>Nitrobacteraceae</taxon>
        <taxon>Bradyrhizobium</taxon>
    </lineage>
</organism>
<evidence type="ECO:0000256" key="1">
    <source>
        <dbReference type="SAM" id="MobiDB-lite"/>
    </source>
</evidence>
<feature type="region of interest" description="Disordered" evidence="1">
    <location>
        <begin position="1"/>
        <end position="34"/>
    </location>
</feature>
<dbReference type="AlphaFoldDB" id="A0A0A3Z758"/>
<evidence type="ECO:0000313" key="2">
    <source>
        <dbReference type="EMBL" id="KGT81728.1"/>
    </source>
</evidence>
<dbReference type="EMBL" id="JRPN01000001">
    <property type="protein sequence ID" value="KGT81728.1"/>
    <property type="molecule type" value="Genomic_DNA"/>
</dbReference>
<proteinExistence type="predicted"/>
<gene>
    <name evidence="2" type="ORF">MA20_03130</name>
</gene>
<dbReference type="InterPro" id="IPR021457">
    <property type="entry name" value="DUF3108"/>
</dbReference>
<accession>A0A0A3Z758</accession>
<name>A0A0A3Z758_BRAJP</name>
<protein>
    <submittedName>
        <fullName evidence="2">Uncharacterized protein</fullName>
    </submittedName>
</protein>
<reference evidence="2 3" key="1">
    <citation type="submission" date="2014-09" db="EMBL/GenBank/DDBJ databases">
        <title>Draft genome of Bradyrhizobium japonicum Is-34.</title>
        <authorList>
            <person name="Tsurumaru H."/>
            <person name="Yamakawa T."/>
            <person name="Hashimoto S."/>
            <person name="Okizaki K."/>
            <person name="Kanesaki Y."/>
            <person name="Yoshikawa H."/>
            <person name="Yajima S."/>
        </authorList>
    </citation>
    <scope>NUCLEOTIDE SEQUENCE [LARGE SCALE GENOMIC DNA]</scope>
    <source>
        <strain evidence="2 3">Is-34</strain>
    </source>
</reference>
<evidence type="ECO:0000313" key="3">
    <source>
        <dbReference type="Proteomes" id="UP000030377"/>
    </source>
</evidence>
<comment type="caution">
    <text evidence="2">The sequence shown here is derived from an EMBL/GenBank/DDBJ whole genome shotgun (WGS) entry which is preliminary data.</text>
</comment>